<accession>A0A2P2N7B3</accession>
<dbReference type="EMBL" id="GGEC01057868">
    <property type="protein sequence ID" value="MBX38352.1"/>
    <property type="molecule type" value="Transcribed_RNA"/>
</dbReference>
<sequence>MTARNERPKGNNVELHHYTAQYQLCARYG</sequence>
<proteinExistence type="predicted"/>
<evidence type="ECO:0000313" key="1">
    <source>
        <dbReference type="EMBL" id="MBX38352.1"/>
    </source>
</evidence>
<name>A0A2P2N7B3_RHIMU</name>
<dbReference type="AlphaFoldDB" id="A0A2P2N7B3"/>
<organism evidence="1">
    <name type="scientific">Rhizophora mucronata</name>
    <name type="common">Asiatic mangrove</name>
    <dbReference type="NCBI Taxonomy" id="61149"/>
    <lineage>
        <taxon>Eukaryota</taxon>
        <taxon>Viridiplantae</taxon>
        <taxon>Streptophyta</taxon>
        <taxon>Embryophyta</taxon>
        <taxon>Tracheophyta</taxon>
        <taxon>Spermatophyta</taxon>
        <taxon>Magnoliopsida</taxon>
        <taxon>eudicotyledons</taxon>
        <taxon>Gunneridae</taxon>
        <taxon>Pentapetalae</taxon>
        <taxon>rosids</taxon>
        <taxon>fabids</taxon>
        <taxon>Malpighiales</taxon>
        <taxon>Rhizophoraceae</taxon>
        <taxon>Rhizophora</taxon>
    </lineage>
</organism>
<reference evidence="1" key="1">
    <citation type="submission" date="2018-02" db="EMBL/GenBank/DDBJ databases">
        <title>Rhizophora mucronata_Transcriptome.</title>
        <authorList>
            <person name="Meera S.P."/>
            <person name="Sreeshan A."/>
            <person name="Augustine A."/>
        </authorList>
    </citation>
    <scope>NUCLEOTIDE SEQUENCE</scope>
    <source>
        <tissue evidence="1">Leaf</tissue>
    </source>
</reference>
<protein>
    <submittedName>
        <fullName evidence="1">Uncharacterized protein</fullName>
    </submittedName>
</protein>